<name>A0A813XPK1_9BILA</name>
<sequence>MEAKIFKDIPKDISVKDKIEILIKRHENKYFIDKDLESIDPSLSAYIRPINKVTKKNLHLTVSYDMQAKVKKIHWVLTCEKKYAAQVKRKYENNEFKSFKDIDKESALIYEKYCENYCKSKATVSSVNGKKVHRKKGSEVDNIKNDTASENSNEQNLIDQEILKRKLSNELKNNVDIFFEISNLSNDELKSRIKAHERFDEISKIPALSNPTSKDSRQIFLTLASVLDLINKDI</sequence>
<keyword evidence="2" id="KW-1185">Reference proteome</keyword>
<organism evidence="1 2">
    <name type="scientific">Brachionus calyciflorus</name>
    <dbReference type="NCBI Taxonomy" id="104777"/>
    <lineage>
        <taxon>Eukaryota</taxon>
        <taxon>Metazoa</taxon>
        <taxon>Spiralia</taxon>
        <taxon>Gnathifera</taxon>
        <taxon>Rotifera</taxon>
        <taxon>Eurotatoria</taxon>
        <taxon>Monogononta</taxon>
        <taxon>Pseudotrocha</taxon>
        <taxon>Ploima</taxon>
        <taxon>Brachionidae</taxon>
        <taxon>Brachionus</taxon>
    </lineage>
</organism>
<evidence type="ECO:0000313" key="2">
    <source>
        <dbReference type="Proteomes" id="UP000663879"/>
    </source>
</evidence>
<dbReference type="Proteomes" id="UP000663879">
    <property type="component" value="Unassembled WGS sequence"/>
</dbReference>
<reference evidence="1" key="1">
    <citation type="submission" date="2021-02" db="EMBL/GenBank/DDBJ databases">
        <authorList>
            <person name="Nowell W R."/>
        </authorList>
    </citation>
    <scope>NUCLEOTIDE SEQUENCE</scope>
    <source>
        <strain evidence="1">Ploen Becks lab</strain>
    </source>
</reference>
<gene>
    <name evidence="1" type="ORF">OXX778_LOCUS9785</name>
</gene>
<protein>
    <submittedName>
        <fullName evidence="1">Uncharacterized protein</fullName>
    </submittedName>
</protein>
<dbReference type="AlphaFoldDB" id="A0A813XPK1"/>
<dbReference type="OrthoDB" id="10496102at2759"/>
<accession>A0A813XPK1</accession>
<dbReference type="EMBL" id="CAJNOC010001473">
    <property type="protein sequence ID" value="CAF0868010.1"/>
    <property type="molecule type" value="Genomic_DNA"/>
</dbReference>
<proteinExistence type="predicted"/>
<evidence type="ECO:0000313" key="1">
    <source>
        <dbReference type="EMBL" id="CAF0868010.1"/>
    </source>
</evidence>
<comment type="caution">
    <text evidence="1">The sequence shown here is derived from an EMBL/GenBank/DDBJ whole genome shotgun (WGS) entry which is preliminary data.</text>
</comment>